<dbReference type="PROSITE" id="PS00134">
    <property type="entry name" value="TRYPSIN_HIS"/>
    <property type="match status" value="1"/>
</dbReference>
<comment type="caution">
    <text evidence="9">The sequence shown here is derived from an EMBL/GenBank/DDBJ whole genome shotgun (WGS) entry which is preliminary data.</text>
</comment>
<dbReference type="GO" id="GO:0005576">
    <property type="term" value="C:extracellular region"/>
    <property type="evidence" value="ECO:0007669"/>
    <property type="project" value="UniProtKB-SubCell"/>
</dbReference>
<evidence type="ECO:0000256" key="5">
    <source>
        <dbReference type="ARBA" id="ARBA00023180"/>
    </source>
</evidence>
<feature type="signal peptide" evidence="7">
    <location>
        <begin position="1"/>
        <end position="26"/>
    </location>
</feature>
<proteinExistence type="predicted"/>
<dbReference type="PRINTS" id="PR00722">
    <property type="entry name" value="CHYMOTRYPSIN"/>
</dbReference>
<dbReference type="PROSITE" id="PS00135">
    <property type="entry name" value="TRYPSIN_SER"/>
    <property type="match status" value="1"/>
</dbReference>
<dbReference type="PANTHER" id="PTHR24252:SF7">
    <property type="entry name" value="HYALIN"/>
    <property type="match status" value="1"/>
</dbReference>
<dbReference type="SUPFAM" id="SSF50494">
    <property type="entry name" value="Trypsin-like serine proteases"/>
    <property type="match status" value="1"/>
</dbReference>
<dbReference type="STRING" id="35525.A0A164WIA8"/>
<evidence type="ECO:0000313" key="9">
    <source>
        <dbReference type="EMBL" id="KZS13287.1"/>
    </source>
</evidence>
<dbReference type="PROSITE" id="PS50240">
    <property type="entry name" value="TRYPSIN_DOM"/>
    <property type="match status" value="1"/>
</dbReference>
<evidence type="ECO:0000256" key="3">
    <source>
        <dbReference type="ARBA" id="ARBA00022729"/>
    </source>
</evidence>
<keyword evidence="6" id="KW-0378">Hydrolase</keyword>
<dbReference type="PANTHER" id="PTHR24252">
    <property type="entry name" value="ACROSIN-RELATED"/>
    <property type="match status" value="1"/>
</dbReference>
<keyword evidence="10" id="KW-1185">Reference proteome</keyword>
<dbReference type="FunFam" id="2.40.10.10:FF:000068">
    <property type="entry name" value="transmembrane protease serine 2"/>
    <property type="match status" value="1"/>
</dbReference>
<keyword evidence="6" id="KW-0720">Serine protease</keyword>
<accession>A0A164WIA8</accession>
<keyword evidence="3 7" id="KW-0732">Signal</keyword>
<sequence>MLRTNYWMASAAFFLLNAVLFCPVSCNVYRTHDAFLIDGAETRNDGGFYQSSHLPSNTFMLKEKSCFTRHGSFGSCSPIRACYTLTRLPHVNQLDLWAVLTSGTCQYADEDGNQVYGVCCPRPTMQTNNGNVQVLDGSFGTESIPMLDRINPYNSPSSRPPYVRPQINGPPRPTDFAINPFNDTRQSTTCGVGPTKTLSFDEQRIVGGTNAAKNSWPGIVALRSNGFAICGGSLISPSHVLTAAHCVDSVTQWNIKELSVDLGMHSLEPSDAQETRAVRRVTIHGRWDPATNNNDVAILTLSSPVPYDATISPVCLPPQGSSNQYVSREAAIIGWGTVKEGGSQPSVLQQSTVKIIANAKCRSSYPDISAGMLCAAAPGTDTCQGDSGGPLLVRPSPSSPWTQVGIVSYGVGMLCPTRISGRLCQSDILPQLDQQIRHCLRLPWRSMCRGTS</sequence>
<dbReference type="Proteomes" id="UP000076858">
    <property type="component" value="Unassembled WGS sequence"/>
</dbReference>
<evidence type="ECO:0000256" key="7">
    <source>
        <dbReference type="SAM" id="SignalP"/>
    </source>
</evidence>
<dbReference type="SMART" id="SM00020">
    <property type="entry name" value="Tryp_SPc"/>
    <property type="match status" value="1"/>
</dbReference>
<dbReference type="Gene3D" id="3.30.1640.30">
    <property type="match status" value="1"/>
</dbReference>
<dbReference type="FunFam" id="2.40.10.10:FF:000054">
    <property type="entry name" value="Complement C1r subcomponent"/>
    <property type="match status" value="1"/>
</dbReference>
<dbReference type="InterPro" id="IPR043504">
    <property type="entry name" value="Peptidase_S1_PA_chymotrypsin"/>
</dbReference>
<dbReference type="AlphaFoldDB" id="A0A164WIA8"/>
<dbReference type="InterPro" id="IPR018114">
    <property type="entry name" value="TRYPSIN_HIS"/>
</dbReference>
<evidence type="ECO:0000256" key="4">
    <source>
        <dbReference type="ARBA" id="ARBA00023157"/>
    </source>
</evidence>
<evidence type="ECO:0000256" key="1">
    <source>
        <dbReference type="ARBA" id="ARBA00004613"/>
    </source>
</evidence>
<keyword evidence="2" id="KW-0964">Secreted</keyword>
<feature type="domain" description="Peptidase S1" evidence="8">
    <location>
        <begin position="205"/>
        <end position="444"/>
    </location>
</feature>
<reference evidence="9 10" key="1">
    <citation type="submission" date="2016-03" db="EMBL/GenBank/DDBJ databases">
        <title>EvidentialGene: Evidence-directed Construction of Genes on Genomes.</title>
        <authorList>
            <person name="Gilbert D.G."/>
            <person name="Choi J.-H."/>
            <person name="Mockaitis K."/>
            <person name="Colbourne J."/>
            <person name="Pfrender M."/>
        </authorList>
    </citation>
    <scope>NUCLEOTIDE SEQUENCE [LARGE SCALE GENOMIC DNA]</scope>
    <source>
        <strain evidence="9 10">Xinb3</strain>
        <tissue evidence="9">Complete organism</tissue>
    </source>
</reference>
<evidence type="ECO:0000313" key="10">
    <source>
        <dbReference type="Proteomes" id="UP000076858"/>
    </source>
</evidence>
<keyword evidence="6" id="KW-0645">Protease</keyword>
<evidence type="ECO:0000256" key="2">
    <source>
        <dbReference type="ARBA" id="ARBA00022525"/>
    </source>
</evidence>
<dbReference type="InterPro" id="IPR038565">
    <property type="entry name" value="CLIP_sf"/>
</dbReference>
<evidence type="ECO:0000256" key="6">
    <source>
        <dbReference type="RuleBase" id="RU363034"/>
    </source>
</evidence>
<evidence type="ECO:0000259" key="8">
    <source>
        <dbReference type="PROSITE" id="PS50240"/>
    </source>
</evidence>
<dbReference type="InterPro" id="IPR033116">
    <property type="entry name" value="TRYPSIN_SER"/>
</dbReference>
<dbReference type="EMBL" id="LRGB01001253">
    <property type="protein sequence ID" value="KZS13287.1"/>
    <property type="molecule type" value="Genomic_DNA"/>
</dbReference>
<dbReference type="InterPro" id="IPR009003">
    <property type="entry name" value="Peptidase_S1_PA"/>
</dbReference>
<name>A0A164WIA8_9CRUS</name>
<dbReference type="CDD" id="cd00190">
    <property type="entry name" value="Tryp_SPc"/>
    <property type="match status" value="1"/>
</dbReference>
<dbReference type="GO" id="GO:0006508">
    <property type="term" value="P:proteolysis"/>
    <property type="evidence" value="ECO:0007669"/>
    <property type="project" value="UniProtKB-KW"/>
</dbReference>
<dbReference type="Pfam" id="PF00089">
    <property type="entry name" value="Trypsin"/>
    <property type="match status" value="1"/>
</dbReference>
<feature type="chain" id="PRO_5007854060" evidence="7">
    <location>
        <begin position="27"/>
        <end position="452"/>
    </location>
</feature>
<dbReference type="Gene3D" id="2.40.10.10">
    <property type="entry name" value="Trypsin-like serine proteases"/>
    <property type="match status" value="1"/>
</dbReference>
<comment type="subcellular location">
    <subcellularLocation>
        <location evidence="1">Secreted</location>
    </subcellularLocation>
</comment>
<dbReference type="GO" id="GO:0004252">
    <property type="term" value="F:serine-type endopeptidase activity"/>
    <property type="evidence" value="ECO:0007669"/>
    <property type="project" value="InterPro"/>
</dbReference>
<keyword evidence="5" id="KW-0325">Glycoprotein</keyword>
<protein>
    <submittedName>
        <fullName evidence="9">Putative Coagulation factor X</fullName>
    </submittedName>
</protein>
<dbReference type="InterPro" id="IPR001314">
    <property type="entry name" value="Peptidase_S1A"/>
</dbReference>
<gene>
    <name evidence="9" type="ORF">APZ42_021739</name>
</gene>
<keyword evidence="4" id="KW-1015">Disulfide bond</keyword>
<dbReference type="OrthoDB" id="6380398at2759"/>
<organism evidence="9 10">
    <name type="scientific">Daphnia magna</name>
    <dbReference type="NCBI Taxonomy" id="35525"/>
    <lineage>
        <taxon>Eukaryota</taxon>
        <taxon>Metazoa</taxon>
        <taxon>Ecdysozoa</taxon>
        <taxon>Arthropoda</taxon>
        <taxon>Crustacea</taxon>
        <taxon>Branchiopoda</taxon>
        <taxon>Diplostraca</taxon>
        <taxon>Cladocera</taxon>
        <taxon>Anomopoda</taxon>
        <taxon>Daphniidae</taxon>
        <taxon>Daphnia</taxon>
    </lineage>
</organism>
<dbReference type="InterPro" id="IPR001254">
    <property type="entry name" value="Trypsin_dom"/>
</dbReference>